<organism evidence="5 6">
    <name type="scientific">Enterococcus cecorum</name>
    <dbReference type="NCBI Taxonomy" id="44008"/>
    <lineage>
        <taxon>Bacteria</taxon>
        <taxon>Bacillati</taxon>
        <taxon>Bacillota</taxon>
        <taxon>Bacilli</taxon>
        <taxon>Lactobacillales</taxon>
        <taxon>Enterococcaceae</taxon>
        <taxon>Enterococcus</taxon>
    </lineage>
</organism>
<dbReference type="InterPro" id="IPR010982">
    <property type="entry name" value="Lambda_DNA-bd_dom_sf"/>
</dbReference>
<dbReference type="EMBL" id="NFLC01000004">
    <property type="protein sequence ID" value="OUQ11208.1"/>
    <property type="molecule type" value="Genomic_DNA"/>
</dbReference>
<dbReference type="GO" id="GO:0000976">
    <property type="term" value="F:transcription cis-regulatory region binding"/>
    <property type="evidence" value="ECO:0007669"/>
    <property type="project" value="TreeGrafter"/>
</dbReference>
<dbReference type="InterPro" id="IPR028082">
    <property type="entry name" value="Peripla_BP_I"/>
</dbReference>
<evidence type="ECO:0000313" key="5">
    <source>
        <dbReference type="EMBL" id="OUQ11208.1"/>
    </source>
</evidence>
<dbReference type="SMART" id="SM00354">
    <property type="entry name" value="HTH_LACI"/>
    <property type="match status" value="1"/>
</dbReference>
<dbReference type="AlphaFoldDB" id="A0A1Y4R0U5"/>
<protein>
    <submittedName>
        <fullName evidence="5">LacI family transcriptional regulator</fullName>
    </submittedName>
</protein>
<dbReference type="CDD" id="cd01392">
    <property type="entry name" value="HTH_LacI"/>
    <property type="match status" value="1"/>
</dbReference>
<dbReference type="GO" id="GO:0003700">
    <property type="term" value="F:DNA-binding transcription factor activity"/>
    <property type="evidence" value="ECO:0007669"/>
    <property type="project" value="TreeGrafter"/>
</dbReference>
<dbReference type="Pfam" id="PF00356">
    <property type="entry name" value="LacI"/>
    <property type="match status" value="1"/>
</dbReference>
<feature type="domain" description="HTH lacI-type" evidence="4">
    <location>
        <begin position="2"/>
        <end position="58"/>
    </location>
</feature>
<keyword evidence="2" id="KW-0238">DNA-binding</keyword>
<dbReference type="PROSITE" id="PS00356">
    <property type="entry name" value="HTH_LACI_1"/>
    <property type="match status" value="1"/>
</dbReference>
<dbReference type="PANTHER" id="PTHR30146:SF149">
    <property type="entry name" value="HTH-TYPE TRANSCRIPTIONAL REGULATOR EBGR"/>
    <property type="match status" value="1"/>
</dbReference>
<accession>A0A1Y4R0U5</accession>
<dbReference type="Proteomes" id="UP000196074">
    <property type="component" value="Unassembled WGS sequence"/>
</dbReference>
<evidence type="ECO:0000256" key="1">
    <source>
        <dbReference type="ARBA" id="ARBA00023015"/>
    </source>
</evidence>
<dbReference type="Gene3D" id="3.40.50.2300">
    <property type="match status" value="2"/>
</dbReference>
<keyword evidence="1" id="KW-0805">Transcription regulation</keyword>
<evidence type="ECO:0000313" key="6">
    <source>
        <dbReference type="Proteomes" id="UP000196074"/>
    </source>
</evidence>
<dbReference type="InterPro" id="IPR046335">
    <property type="entry name" value="LacI/GalR-like_sensor"/>
</dbReference>
<dbReference type="RefSeq" id="WP_087214048.1">
    <property type="nucleotide sequence ID" value="NZ_NFLC01000004.1"/>
</dbReference>
<dbReference type="CDD" id="cd01544">
    <property type="entry name" value="PBP1_GalR"/>
    <property type="match status" value="1"/>
</dbReference>
<dbReference type="PRINTS" id="PR00036">
    <property type="entry name" value="HTHLACI"/>
</dbReference>
<keyword evidence="3" id="KW-0804">Transcription</keyword>
<dbReference type="Gene3D" id="1.10.260.40">
    <property type="entry name" value="lambda repressor-like DNA-binding domains"/>
    <property type="match status" value="1"/>
</dbReference>
<sequence>MATIKDIANLAQVSPATVSRVLNYDMELSVSQETRQKIFEVAEQLNYTKHKNKKKEVMTFRLVQWYDSEEELADLYYLAIRLGIEKKAEELNIGLLKESLHHLSEQTTDGIIALGKFESQEIKLLAQTNEPILFVDSDELISGYNSLVIDFEQSVAQVVDYIVKSGYENIGMLSGVEYTKSNHHQVADKRYQYFKANLERLKLSRQENYLFAPFTVDGGKQAMQNFLAKYPEMLPDVFFAASDALAIGAMQAIQEHGLRVPEDIAVIGFNDISVAKYVSPSLSTIQVPTEWMGELALDTMVQLAKEEAPFPRKITIATKLILRDSTK</sequence>
<reference evidence="6" key="1">
    <citation type="submission" date="2017-04" db="EMBL/GenBank/DDBJ databases">
        <title>Function of individual gut microbiota members based on whole genome sequencing of pure cultures obtained from chicken caecum.</title>
        <authorList>
            <person name="Medvecky M."/>
            <person name="Cejkova D."/>
            <person name="Polansky O."/>
            <person name="Karasova D."/>
            <person name="Kubasova T."/>
            <person name="Cizek A."/>
            <person name="Rychlik I."/>
        </authorList>
    </citation>
    <scope>NUCLEOTIDE SEQUENCE [LARGE SCALE GENOMIC DNA]</scope>
    <source>
        <strain evidence="6">An144</strain>
    </source>
</reference>
<name>A0A1Y4R0U5_9ENTE</name>
<dbReference type="InterPro" id="IPR000843">
    <property type="entry name" value="HTH_LacI"/>
</dbReference>
<proteinExistence type="predicted"/>
<evidence type="ECO:0000256" key="2">
    <source>
        <dbReference type="ARBA" id="ARBA00023125"/>
    </source>
</evidence>
<dbReference type="PROSITE" id="PS50932">
    <property type="entry name" value="HTH_LACI_2"/>
    <property type="match status" value="1"/>
</dbReference>
<dbReference type="SUPFAM" id="SSF53822">
    <property type="entry name" value="Periplasmic binding protein-like I"/>
    <property type="match status" value="1"/>
</dbReference>
<dbReference type="SUPFAM" id="SSF47413">
    <property type="entry name" value="lambda repressor-like DNA-binding domains"/>
    <property type="match status" value="1"/>
</dbReference>
<evidence type="ECO:0000259" key="4">
    <source>
        <dbReference type="PROSITE" id="PS50932"/>
    </source>
</evidence>
<evidence type="ECO:0000256" key="3">
    <source>
        <dbReference type="ARBA" id="ARBA00023163"/>
    </source>
</evidence>
<dbReference type="PANTHER" id="PTHR30146">
    <property type="entry name" value="LACI-RELATED TRANSCRIPTIONAL REPRESSOR"/>
    <property type="match status" value="1"/>
</dbReference>
<comment type="caution">
    <text evidence="5">The sequence shown here is derived from an EMBL/GenBank/DDBJ whole genome shotgun (WGS) entry which is preliminary data.</text>
</comment>
<gene>
    <name evidence="5" type="ORF">B5E88_03140</name>
</gene>
<dbReference type="Pfam" id="PF13377">
    <property type="entry name" value="Peripla_BP_3"/>
    <property type="match status" value="1"/>
</dbReference>